<dbReference type="InterPro" id="IPR001944">
    <property type="entry name" value="Glycoside_Hdrlase_35"/>
</dbReference>
<dbReference type="EC" id="3.2.1.23" evidence="5"/>
<evidence type="ECO:0000256" key="2">
    <source>
        <dbReference type="RuleBase" id="RU003679"/>
    </source>
</evidence>
<dbReference type="PANTHER" id="PTHR23421">
    <property type="entry name" value="BETA-GALACTOSIDASE RELATED"/>
    <property type="match status" value="1"/>
</dbReference>
<dbReference type="RefSeq" id="WP_378111596.1">
    <property type="nucleotide sequence ID" value="NZ_JBHSNC010000027.1"/>
</dbReference>
<dbReference type="Proteomes" id="UP001596108">
    <property type="component" value="Unassembled WGS sequence"/>
</dbReference>
<dbReference type="Pfam" id="PF10435">
    <property type="entry name" value="BetaGal_dom2"/>
    <property type="match status" value="1"/>
</dbReference>
<evidence type="ECO:0000313" key="6">
    <source>
        <dbReference type="Proteomes" id="UP001596108"/>
    </source>
</evidence>
<accession>A0ABW0QZL5</accession>
<gene>
    <name evidence="5" type="ORF">ACFPQ4_09580</name>
</gene>
<evidence type="ECO:0000259" key="4">
    <source>
        <dbReference type="Pfam" id="PF10435"/>
    </source>
</evidence>
<dbReference type="InterPro" id="IPR031330">
    <property type="entry name" value="Gly_Hdrlase_35_cat"/>
</dbReference>
<comment type="caution">
    <text evidence="5">The sequence shown here is derived from an EMBL/GenBank/DDBJ whole genome shotgun (WGS) entry which is preliminary data.</text>
</comment>
<dbReference type="Gene3D" id="2.102.20.10">
    <property type="entry name" value="Beta-galactosidase, domain 2"/>
    <property type="match status" value="1"/>
</dbReference>
<dbReference type="PRINTS" id="PR00742">
    <property type="entry name" value="GLHYDRLASE35"/>
</dbReference>
<evidence type="ECO:0000259" key="3">
    <source>
        <dbReference type="Pfam" id="PF01301"/>
    </source>
</evidence>
<dbReference type="EMBL" id="JBHSNC010000027">
    <property type="protein sequence ID" value="MFC5529699.1"/>
    <property type="molecule type" value="Genomic_DNA"/>
</dbReference>
<dbReference type="Pfam" id="PF01301">
    <property type="entry name" value="Glyco_hydro_35"/>
    <property type="match status" value="1"/>
</dbReference>
<reference evidence="6" key="1">
    <citation type="journal article" date="2019" name="Int. J. Syst. Evol. Microbiol.">
        <title>The Global Catalogue of Microorganisms (GCM) 10K type strain sequencing project: providing services to taxonomists for standard genome sequencing and annotation.</title>
        <authorList>
            <consortium name="The Broad Institute Genomics Platform"/>
            <consortium name="The Broad Institute Genome Sequencing Center for Infectious Disease"/>
            <person name="Wu L."/>
            <person name="Ma J."/>
        </authorList>
    </citation>
    <scope>NUCLEOTIDE SEQUENCE [LARGE SCALE GENOMIC DNA]</scope>
    <source>
        <strain evidence="6">CGMCC 1.18578</strain>
    </source>
</reference>
<proteinExistence type="inferred from homology"/>
<dbReference type="InterPro" id="IPR037110">
    <property type="entry name" value="Betagal_dom2_sf"/>
</dbReference>
<dbReference type="InterPro" id="IPR018954">
    <property type="entry name" value="Betagal_dom2"/>
</dbReference>
<keyword evidence="5" id="KW-0378">Hydrolase</keyword>
<dbReference type="InterPro" id="IPR017853">
    <property type="entry name" value="GH"/>
</dbReference>
<evidence type="ECO:0000256" key="1">
    <source>
        <dbReference type="ARBA" id="ARBA00009809"/>
    </source>
</evidence>
<feature type="domain" description="Glycoside hydrolase 35 catalytic" evidence="3">
    <location>
        <begin position="41"/>
        <end position="394"/>
    </location>
</feature>
<dbReference type="GO" id="GO:0004565">
    <property type="term" value="F:beta-galactosidase activity"/>
    <property type="evidence" value="ECO:0007669"/>
    <property type="project" value="UniProtKB-EC"/>
</dbReference>
<organism evidence="5 6">
    <name type="scientific">Cohnella yongneupensis</name>
    <dbReference type="NCBI Taxonomy" id="425006"/>
    <lineage>
        <taxon>Bacteria</taxon>
        <taxon>Bacillati</taxon>
        <taxon>Bacillota</taxon>
        <taxon>Bacilli</taxon>
        <taxon>Bacillales</taxon>
        <taxon>Paenibacillaceae</taxon>
        <taxon>Cohnella</taxon>
    </lineage>
</organism>
<feature type="domain" description="Beta-galactosidase" evidence="4">
    <location>
        <begin position="447"/>
        <end position="586"/>
    </location>
</feature>
<protein>
    <submittedName>
        <fullName evidence="5">Beta-galactosidase</fullName>
        <ecNumber evidence="5">3.2.1.23</ecNumber>
    </submittedName>
</protein>
<sequence length="785" mass="88631">MINYRIAVKDDKKSIFSGHIKLGGSSPSGESIGFTNYYMEKDGEPFIGICGEFHYSRYDERCWEDEIIKIKMGGVNIVATYIFWNLHEEVEGVFEWGGNKDLRRFIELCGKHGVYAIIRIGPFDHGEIRNGGLPDWLFGRPFEVRSNDEGYLAYARRLYNEIGKQVQGLLYKEGGPVIGTQIENEHNHSSAQWGMTVGINNMWLNGGSDGNAHMMKLKEMALEAGIDTPIYTCTGWGGATTPVPDMLPLWGGYAYWPWIYYEEDRFAGVKEHPATPEYIFRDKHNNDIPKSYNFEPFYAPEDYPYACCEMGGGMVQFYKYRFKVPYKSVPAMTVMKVAEGCNLPGYYMYHGGTNPKGTVNPYTNDLATPKLSYDFSAPIGEFGQVRESYKRTKLQHYFLTTFQKTFALTKTILPGDTSRMDPYDVDTLRYAIRSHEGSGYLFLNNFQDHVDNRELSGFNVSIDLPDETITLPNEGDLTLASESFAMLPYNFDLGGIKLKYATTQLVTKIEVGEETYYFFVTPRGMRPEYAIESAGLTRVEVDHGIVDRQEAVTYIRVEELKESLIRLQLDDGKGIMIYTMTDESSLDFWKVHLLGRERIVFTGANLLMSGNEIKLESTDEENVSLRVFPDFDSPLGEISGASLVGQSTDGLFASYELRAPRRDISFTLEKVKNERAVLAFASGSLDGVKEALLRIDYSGDIGYAFIDGELISDNFCNGTTWEIGLKRFEERLLDKGMYVYVSPIRKGTVVNSNTTMAGWNESAKELIADIGSVSAVPVYEIVIRA</sequence>
<comment type="similarity">
    <text evidence="1 2">Belongs to the glycosyl hydrolase 35 family.</text>
</comment>
<dbReference type="SUPFAM" id="SSF51445">
    <property type="entry name" value="(Trans)glycosidases"/>
    <property type="match status" value="1"/>
</dbReference>
<dbReference type="Gene3D" id="3.20.20.80">
    <property type="entry name" value="Glycosidases"/>
    <property type="match status" value="1"/>
</dbReference>
<name>A0ABW0QZL5_9BACL</name>
<dbReference type="SUPFAM" id="SSF51011">
    <property type="entry name" value="Glycosyl hydrolase domain"/>
    <property type="match status" value="1"/>
</dbReference>
<keyword evidence="5" id="KW-0326">Glycosidase</keyword>
<evidence type="ECO:0000313" key="5">
    <source>
        <dbReference type="EMBL" id="MFC5529699.1"/>
    </source>
</evidence>
<keyword evidence="6" id="KW-1185">Reference proteome</keyword>